<sequence length="462" mass="51230">MEAPDISLQWLRPLIESKTWDYCVLWKLGNDPSRSIEWAGCCCSGAYGILGKLNKEKRGEQDLTGLCRDVHIQHNVGTMACEALASFPYSIPLCSGSRGEVVVMYEAKWLIYGDASGSKALDGFDSGTQALIPVVGGLVELYNSKMIQKDQKTINFVQNRFKQPKDLSATPKESQSSCLAPIHFFGSQYLSQTSEPYSNPSIHGSSTSSTPVSTERTQCDFPFDQSVDLFEKKLKLHCNQFTTSMKSNDSSLTCIKNDISINGITAGQKRQRGQCGAKNLATERKRRNKIKDGLYSLRAIVPKITKMDITSILGDAIDYIEELQQSWKKLENELNEIEAEDNISQGRAKTVTPDLNGGKSASERTSEKRRSSCSFGYKAPMKVHVEVNQIGSSVFLLRFIGTHCRGEFSRMIETMDSLGLQVLEANVTTLKGVVLSVFRAKAKTDEAYDSLKLKYVLVQALS</sequence>
<organism evidence="7 8">
    <name type="scientific">Cuscuta australis</name>
    <dbReference type="NCBI Taxonomy" id="267555"/>
    <lineage>
        <taxon>Eukaryota</taxon>
        <taxon>Viridiplantae</taxon>
        <taxon>Streptophyta</taxon>
        <taxon>Embryophyta</taxon>
        <taxon>Tracheophyta</taxon>
        <taxon>Spermatophyta</taxon>
        <taxon>Magnoliopsida</taxon>
        <taxon>eudicotyledons</taxon>
        <taxon>Gunneridae</taxon>
        <taxon>Pentapetalae</taxon>
        <taxon>asterids</taxon>
        <taxon>lamiids</taxon>
        <taxon>Solanales</taxon>
        <taxon>Convolvulaceae</taxon>
        <taxon>Cuscuteae</taxon>
        <taxon>Cuscuta</taxon>
        <taxon>Cuscuta subgen. Grammica</taxon>
        <taxon>Cuscuta sect. Cleistogrammica</taxon>
    </lineage>
</organism>
<name>A0A328DRU3_9ASTE</name>
<dbReference type="InterPro" id="IPR011598">
    <property type="entry name" value="bHLH_dom"/>
</dbReference>
<dbReference type="GO" id="GO:0005634">
    <property type="term" value="C:nucleus"/>
    <property type="evidence" value="ECO:0007669"/>
    <property type="project" value="UniProtKB-SubCell"/>
</dbReference>
<accession>A0A328DRU3</accession>
<reference evidence="7 8" key="1">
    <citation type="submission" date="2018-06" db="EMBL/GenBank/DDBJ databases">
        <title>The Genome of Cuscuta australis (Dodder) Provides Insight into the Evolution of Plant Parasitism.</title>
        <authorList>
            <person name="Liu H."/>
        </authorList>
    </citation>
    <scope>NUCLEOTIDE SEQUENCE [LARGE SCALE GENOMIC DNA]</scope>
    <source>
        <strain evidence="8">cv. Yunnan</strain>
        <tissue evidence="7">Vines</tissue>
    </source>
</reference>
<dbReference type="Proteomes" id="UP000249390">
    <property type="component" value="Unassembled WGS sequence"/>
</dbReference>
<dbReference type="EMBL" id="NQVE01000106">
    <property type="protein sequence ID" value="RAL47980.1"/>
    <property type="molecule type" value="Genomic_DNA"/>
</dbReference>
<comment type="subcellular location">
    <subcellularLocation>
        <location evidence="1">Nucleus</location>
    </subcellularLocation>
</comment>
<dbReference type="Pfam" id="PF14215">
    <property type="entry name" value="bHLH-MYC_N"/>
    <property type="match status" value="1"/>
</dbReference>
<dbReference type="AlphaFoldDB" id="A0A328DRU3"/>
<feature type="region of interest" description="Disordered" evidence="5">
    <location>
        <begin position="341"/>
        <end position="369"/>
    </location>
</feature>
<dbReference type="PROSITE" id="PS50888">
    <property type="entry name" value="BHLH"/>
    <property type="match status" value="1"/>
</dbReference>
<dbReference type="InterPro" id="IPR051358">
    <property type="entry name" value="TF_AMS/ICE1/BHLH6-like"/>
</dbReference>
<evidence type="ECO:0000256" key="2">
    <source>
        <dbReference type="ARBA" id="ARBA00023015"/>
    </source>
</evidence>
<dbReference type="InterPro" id="IPR025610">
    <property type="entry name" value="MYC/MYB_N"/>
</dbReference>
<keyword evidence="4" id="KW-0539">Nucleus</keyword>
<evidence type="ECO:0000256" key="4">
    <source>
        <dbReference type="ARBA" id="ARBA00023242"/>
    </source>
</evidence>
<evidence type="ECO:0000313" key="8">
    <source>
        <dbReference type="Proteomes" id="UP000249390"/>
    </source>
</evidence>
<dbReference type="SUPFAM" id="SSF47459">
    <property type="entry name" value="HLH, helix-loop-helix DNA-binding domain"/>
    <property type="match status" value="1"/>
</dbReference>
<dbReference type="InterPro" id="IPR036638">
    <property type="entry name" value="HLH_DNA-bd_sf"/>
</dbReference>
<keyword evidence="2" id="KW-0805">Transcription regulation</keyword>
<comment type="caution">
    <text evidence="7">The sequence shown here is derived from an EMBL/GenBank/DDBJ whole genome shotgun (WGS) entry which is preliminary data.</text>
</comment>
<dbReference type="SMART" id="SM00353">
    <property type="entry name" value="HLH"/>
    <property type="match status" value="1"/>
</dbReference>
<dbReference type="GO" id="GO:0003700">
    <property type="term" value="F:DNA-binding transcription factor activity"/>
    <property type="evidence" value="ECO:0007669"/>
    <property type="project" value="TreeGrafter"/>
</dbReference>
<evidence type="ECO:0000256" key="5">
    <source>
        <dbReference type="SAM" id="MobiDB-lite"/>
    </source>
</evidence>
<protein>
    <recommendedName>
        <fullName evidence="6">BHLH domain-containing protein</fullName>
    </recommendedName>
</protein>
<evidence type="ECO:0000313" key="7">
    <source>
        <dbReference type="EMBL" id="RAL47980.1"/>
    </source>
</evidence>
<dbReference type="Pfam" id="PF00010">
    <property type="entry name" value="HLH"/>
    <property type="match status" value="1"/>
</dbReference>
<evidence type="ECO:0000259" key="6">
    <source>
        <dbReference type="PROSITE" id="PS50888"/>
    </source>
</evidence>
<dbReference type="PANTHER" id="PTHR31945">
    <property type="entry name" value="TRANSCRIPTION FACTOR SCREAM2-RELATED"/>
    <property type="match status" value="1"/>
</dbReference>
<evidence type="ECO:0000256" key="3">
    <source>
        <dbReference type="ARBA" id="ARBA00023163"/>
    </source>
</evidence>
<feature type="domain" description="BHLH" evidence="6">
    <location>
        <begin position="274"/>
        <end position="323"/>
    </location>
</feature>
<dbReference type="Gene3D" id="4.10.280.10">
    <property type="entry name" value="Helix-loop-helix DNA-binding domain"/>
    <property type="match status" value="1"/>
</dbReference>
<dbReference type="PANTHER" id="PTHR31945:SF63">
    <property type="entry name" value="TRANSCRIPTION FACTOR BHLH90"/>
    <property type="match status" value="1"/>
</dbReference>
<proteinExistence type="predicted"/>
<dbReference type="GO" id="GO:0046983">
    <property type="term" value="F:protein dimerization activity"/>
    <property type="evidence" value="ECO:0007669"/>
    <property type="project" value="InterPro"/>
</dbReference>
<keyword evidence="3" id="KW-0804">Transcription</keyword>
<keyword evidence="8" id="KW-1185">Reference proteome</keyword>
<gene>
    <name evidence="7" type="ORF">DM860_015767</name>
</gene>
<evidence type="ECO:0000256" key="1">
    <source>
        <dbReference type="ARBA" id="ARBA00004123"/>
    </source>
</evidence>
<dbReference type="GO" id="GO:0043565">
    <property type="term" value="F:sequence-specific DNA binding"/>
    <property type="evidence" value="ECO:0007669"/>
    <property type="project" value="TreeGrafter"/>
</dbReference>